<evidence type="ECO:0000313" key="1">
    <source>
        <dbReference type="EMBL" id="EDT07042.1"/>
    </source>
</evidence>
<gene>
    <name evidence="1" type="ORF">BgramDRAFT_6146</name>
</gene>
<dbReference type="Proteomes" id="UP000005045">
    <property type="component" value="Unassembled WGS sequence"/>
</dbReference>
<accession>B1G9V9</accession>
<dbReference type="AlphaFoldDB" id="B1G9V9"/>
<organism evidence="1 2">
    <name type="scientific">Paraburkholderia graminis (strain ATCC 700544 / DSM 17151 / LMG 18924 / NCIMB 13744 / C4D1M)</name>
    <dbReference type="NCBI Taxonomy" id="396598"/>
    <lineage>
        <taxon>Bacteria</taxon>
        <taxon>Pseudomonadati</taxon>
        <taxon>Pseudomonadota</taxon>
        <taxon>Betaproteobacteria</taxon>
        <taxon>Burkholderiales</taxon>
        <taxon>Burkholderiaceae</taxon>
        <taxon>Paraburkholderia</taxon>
    </lineage>
</organism>
<reference evidence="1 2" key="1">
    <citation type="submission" date="2008-03" db="EMBL/GenBank/DDBJ databases">
        <title>Sequencing of the draft genome and assembly of Burkholderia graminis C4D1M.</title>
        <authorList>
            <consortium name="US DOE Joint Genome Institute (JGI-PGF)"/>
            <person name="Copeland A."/>
            <person name="Lucas S."/>
            <person name="Lapidus A."/>
            <person name="Glavina del Rio T."/>
            <person name="Dalin E."/>
            <person name="Tice H."/>
            <person name="Bruce D."/>
            <person name="Goodwin L."/>
            <person name="Pitluck S."/>
            <person name="Larimer F."/>
            <person name="Land M.L."/>
            <person name="Hauser L."/>
            <person name="Tiedje J."/>
            <person name="Richardson P."/>
        </authorList>
    </citation>
    <scope>NUCLEOTIDE SEQUENCE [LARGE SCALE GENOMIC DNA]</scope>
    <source>
        <strain evidence="2">ATCC 700544 / DSM 17151 / LMG 18924 / NCIMB 13744 / C4D1M</strain>
    </source>
</reference>
<name>B1G9V9_PARG4</name>
<dbReference type="EMBL" id="ABLD01000035">
    <property type="protein sequence ID" value="EDT07042.1"/>
    <property type="molecule type" value="Genomic_DNA"/>
</dbReference>
<protein>
    <submittedName>
        <fullName evidence="1">Uncharacterized protein</fullName>
    </submittedName>
</protein>
<sequence length="49" mass="5194">MFLSAARIFSLNHALDSSGATLRNTVATFGGDLRTPSSNKASAWSRVLP</sequence>
<proteinExistence type="predicted"/>
<evidence type="ECO:0000313" key="2">
    <source>
        <dbReference type="Proteomes" id="UP000005045"/>
    </source>
</evidence>
<comment type="caution">
    <text evidence="1">The sequence shown here is derived from an EMBL/GenBank/DDBJ whole genome shotgun (WGS) entry which is preliminary data.</text>
</comment>
<keyword evidence="2" id="KW-1185">Reference proteome</keyword>